<name>A0A2S6I083_9BACT</name>
<gene>
    <name evidence="1" type="ORF">CLV84_4028</name>
</gene>
<evidence type="ECO:0008006" key="3">
    <source>
        <dbReference type="Google" id="ProtNLM"/>
    </source>
</evidence>
<dbReference type="RefSeq" id="WP_104421594.1">
    <property type="nucleotide sequence ID" value="NZ_PTJC01000008.1"/>
</dbReference>
<sequence length="292" mass="33495">MRSRQIDFDRWDEAVMRDPLPLPYGLSWWLDAATDSSWDALIVDDYRVVLPLPRLRRYGILPAYIRPPFTQQIGPYGTLRAGDVHRLLGQIPRKFQLALPLRPTIDREEVPGVYAVRKRVNYVLDLARPFATVRQGFQKRMRQYLNQQTEMEVHPVSRDQVIHLCRTQLGDKGGIRSFHWQRLAAIIDAAVDRELGYCRGMSEGGELLCVGFYPHLAGRAFNLAAASTPLGFEKRAMIHLLAHVMQTMSDRPGAAFDFEGSELPGVREFFSRFGGEDEGYFLVERKWFGLVK</sequence>
<organism evidence="1 2">
    <name type="scientific">Neolewinella xylanilytica</name>
    <dbReference type="NCBI Taxonomy" id="1514080"/>
    <lineage>
        <taxon>Bacteria</taxon>
        <taxon>Pseudomonadati</taxon>
        <taxon>Bacteroidota</taxon>
        <taxon>Saprospiria</taxon>
        <taxon>Saprospirales</taxon>
        <taxon>Lewinellaceae</taxon>
        <taxon>Neolewinella</taxon>
    </lineage>
</organism>
<protein>
    <recommendedName>
        <fullName evidence="3">Acetyltransferase (GNAT) family protein</fullName>
    </recommendedName>
</protein>
<reference evidence="1 2" key="1">
    <citation type="submission" date="2018-02" db="EMBL/GenBank/DDBJ databases">
        <title>Genomic Encyclopedia of Archaeal and Bacterial Type Strains, Phase II (KMG-II): from individual species to whole genera.</title>
        <authorList>
            <person name="Goeker M."/>
        </authorList>
    </citation>
    <scope>NUCLEOTIDE SEQUENCE [LARGE SCALE GENOMIC DNA]</scope>
    <source>
        <strain evidence="1 2">DSM 29526</strain>
    </source>
</reference>
<accession>A0A2S6I083</accession>
<dbReference type="AlphaFoldDB" id="A0A2S6I083"/>
<dbReference type="OrthoDB" id="116151at2"/>
<evidence type="ECO:0000313" key="2">
    <source>
        <dbReference type="Proteomes" id="UP000237662"/>
    </source>
</evidence>
<dbReference type="Proteomes" id="UP000237662">
    <property type="component" value="Unassembled WGS sequence"/>
</dbReference>
<dbReference type="InterPro" id="IPR016181">
    <property type="entry name" value="Acyl_CoA_acyltransferase"/>
</dbReference>
<dbReference type="Gene3D" id="3.40.630.30">
    <property type="match status" value="1"/>
</dbReference>
<evidence type="ECO:0000313" key="1">
    <source>
        <dbReference type="EMBL" id="PPK84259.1"/>
    </source>
</evidence>
<keyword evidence="2" id="KW-1185">Reference proteome</keyword>
<proteinExistence type="predicted"/>
<dbReference type="EMBL" id="PTJC01000008">
    <property type="protein sequence ID" value="PPK84259.1"/>
    <property type="molecule type" value="Genomic_DNA"/>
</dbReference>
<dbReference type="SUPFAM" id="SSF55729">
    <property type="entry name" value="Acyl-CoA N-acyltransferases (Nat)"/>
    <property type="match status" value="1"/>
</dbReference>
<comment type="caution">
    <text evidence="1">The sequence shown here is derived from an EMBL/GenBank/DDBJ whole genome shotgun (WGS) entry which is preliminary data.</text>
</comment>